<dbReference type="SUPFAM" id="SSF53067">
    <property type="entry name" value="Actin-like ATPase domain"/>
    <property type="match status" value="2"/>
</dbReference>
<dbReference type="PANTHER" id="PTHR14187">
    <property type="entry name" value="ALPHA KINASE/ELONGATION FACTOR 2 KINASE"/>
    <property type="match status" value="1"/>
</dbReference>
<dbReference type="InterPro" id="IPR043129">
    <property type="entry name" value="ATPase_NBD"/>
</dbReference>
<dbReference type="GeneID" id="111105547"/>
<evidence type="ECO:0000313" key="5">
    <source>
        <dbReference type="RefSeq" id="XP_022295600.1"/>
    </source>
</evidence>
<accession>A0A8B8AWP8</accession>
<evidence type="ECO:0000313" key="4">
    <source>
        <dbReference type="Proteomes" id="UP000694844"/>
    </source>
</evidence>
<keyword evidence="4" id="KW-1185">Reference proteome</keyword>
<evidence type="ECO:0000256" key="2">
    <source>
        <dbReference type="ARBA" id="ARBA00022741"/>
    </source>
</evidence>
<dbReference type="InterPro" id="IPR013126">
    <property type="entry name" value="Hsp_70_fam"/>
</dbReference>
<name>A0A8B8AWP8_CRAVI</name>
<organism evidence="4 5">
    <name type="scientific">Crassostrea virginica</name>
    <name type="common">Eastern oyster</name>
    <dbReference type="NCBI Taxonomy" id="6565"/>
    <lineage>
        <taxon>Eukaryota</taxon>
        <taxon>Metazoa</taxon>
        <taxon>Spiralia</taxon>
        <taxon>Lophotrochozoa</taxon>
        <taxon>Mollusca</taxon>
        <taxon>Bivalvia</taxon>
        <taxon>Autobranchia</taxon>
        <taxon>Pteriomorphia</taxon>
        <taxon>Ostreida</taxon>
        <taxon>Ostreoidea</taxon>
        <taxon>Ostreidae</taxon>
        <taxon>Crassostrea</taxon>
    </lineage>
</organism>
<sequence>MGHCSNYAGNHKEKLKSKCKRLLVAAIDFGTTYSGYALSWKSEWRKVHLTNYMSDRFLSSKTPSILLLNPDKSFCAFGYWAENTFKDLIYETTHATDSDSDDSDSGKETQTTLNKNWNEYYYFHRFKMLLYDDKTLHRNSEITDASGKRMKAMDIFSISIKHLKDRMLNELNKRVAATILETDIDFVLTVPAIWGDAAKMFMREAAIQAGINTDQLVLALESEAASIYCQFCHYGEQTDEDTFSINDAFRRLLKEKREYMVVDLGGGTVDITVHKSTEDQNLEEVMSATGGPFGGTTVDTAFEKLLEIIGSKDILSTFKKLYMEDYLLMSNEFEAKKRDDGDHTVRITIPLVFETLIKRNRKQTIVTILEKSEYKELVTYKNKKLCIQPSLFKSFFQEATDGIIKCIADVLKHDSCAKVSDIIMVGGFSESRVIQRSLKKKFNSFRFLIPDEPVLAVLKGAVYFGHLPNAISIRVARYTYGVQICPKFKPGDPEDKKIILGGSERCKGVLHPIVRRGDRIQAGRGYRHYFFPLENEEKFNCGFYVSEQREPKYVDDIGCRRLGSLTIEIPNTKQDKLPKIEETFIFGETELTFFAKIQGSRQPIKCCFDMLDVNKLP</sequence>
<dbReference type="GO" id="GO:0005524">
    <property type="term" value="F:ATP binding"/>
    <property type="evidence" value="ECO:0007669"/>
    <property type="project" value="UniProtKB-KW"/>
</dbReference>
<keyword evidence="2" id="KW-0547">Nucleotide-binding</keyword>
<dbReference type="GO" id="GO:0140662">
    <property type="term" value="F:ATP-dependent protein folding chaperone"/>
    <property type="evidence" value="ECO:0007669"/>
    <property type="project" value="InterPro"/>
</dbReference>
<gene>
    <name evidence="5" type="primary">LOC111105547</name>
</gene>
<dbReference type="RefSeq" id="XP_022295600.1">
    <property type="nucleotide sequence ID" value="XM_022439892.1"/>
</dbReference>
<dbReference type="PANTHER" id="PTHR14187:SF5">
    <property type="entry name" value="HEAT SHOCK 70 KDA PROTEIN 12A"/>
    <property type="match status" value="1"/>
</dbReference>
<keyword evidence="3" id="KW-0067">ATP-binding</keyword>
<dbReference type="Gene3D" id="3.30.420.40">
    <property type="match status" value="2"/>
</dbReference>
<reference evidence="5" key="1">
    <citation type="submission" date="2025-08" db="UniProtKB">
        <authorList>
            <consortium name="RefSeq"/>
        </authorList>
    </citation>
    <scope>IDENTIFICATION</scope>
    <source>
        <tissue evidence="5">Whole sample</tissue>
    </source>
</reference>
<comment type="similarity">
    <text evidence="1">Belongs to the heat shock protein 70 family.</text>
</comment>
<dbReference type="Proteomes" id="UP000694844">
    <property type="component" value="Chromosome 7"/>
</dbReference>
<evidence type="ECO:0000256" key="1">
    <source>
        <dbReference type="ARBA" id="ARBA00007381"/>
    </source>
</evidence>
<dbReference type="KEGG" id="cvn:111105547"/>
<evidence type="ECO:0000256" key="3">
    <source>
        <dbReference type="ARBA" id="ARBA00022840"/>
    </source>
</evidence>
<dbReference type="Pfam" id="PF00012">
    <property type="entry name" value="HSP70"/>
    <property type="match status" value="1"/>
</dbReference>
<proteinExistence type="inferred from homology"/>
<protein>
    <submittedName>
        <fullName evidence="5">Heat shock 70 kDa protein 12A-like isoform X1</fullName>
    </submittedName>
</protein>
<dbReference type="CDD" id="cd10229">
    <property type="entry name" value="ASKHA_NBD_HSP70_HSPA12"/>
    <property type="match status" value="1"/>
</dbReference>
<dbReference type="OrthoDB" id="2963168at2759"/>
<dbReference type="AlphaFoldDB" id="A0A8B8AWP8"/>